<protein>
    <submittedName>
        <fullName evidence="6">HPr family phosphocarrier protein</fullName>
    </submittedName>
</protein>
<dbReference type="PANTHER" id="PTHR33705">
    <property type="entry name" value="PHOSPHOCARRIER PROTEIN HPR"/>
    <property type="match status" value="1"/>
</dbReference>
<accession>A0A3A4R070</accession>
<gene>
    <name evidence="6" type="ORF">C4541_09065</name>
</gene>
<comment type="caution">
    <text evidence="6">The sequence shown here is derived from an EMBL/GenBank/DDBJ whole genome shotgun (WGS) entry which is preliminary data.</text>
</comment>
<dbReference type="InterPro" id="IPR002114">
    <property type="entry name" value="PTS_HPr_Ser_P_site"/>
</dbReference>
<evidence type="ECO:0000259" key="5">
    <source>
        <dbReference type="PROSITE" id="PS51350"/>
    </source>
</evidence>
<evidence type="ECO:0000313" key="7">
    <source>
        <dbReference type="Proteomes" id="UP000266426"/>
    </source>
</evidence>
<keyword evidence="4" id="KW-0598">Phosphotransferase system</keyword>
<dbReference type="PRINTS" id="PR00107">
    <property type="entry name" value="PHOSPHOCPHPR"/>
</dbReference>
<dbReference type="PROSITE" id="PS00589">
    <property type="entry name" value="PTS_HPR_SER"/>
    <property type="match status" value="1"/>
</dbReference>
<dbReference type="EMBL" id="QZJZ01000072">
    <property type="protein sequence ID" value="RJP58023.1"/>
    <property type="molecule type" value="Genomic_DNA"/>
</dbReference>
<dbReference type="InterPro" id="IPR000032">
    <property type="entry name" value="HPr-like"/>
</dbReference>
<evidence type="ECO:0000256" key="2">
    <source>
        <dbReference type="ARBA" id="ARBA00010736"/>
    </source>
</evidence>
<dbReference type="InterPro" id="IPR035895">
    <property type="entry name" value="HPr-like_sf"/>
</dbReference>
<comment type="similarity">
    <text evidence="2">Belongs to the HPr family.</text>
</comment>
<dbReference type="NCBIfam" id="TIGR01003">
    <property type="entry name" value="PTS_HPr_family"/>
    <property type="match status" value="1"/>
</dbReference>
<evidence type="ECO:0000313" key="6">
    <source>
        <dbReference type="EMBL" id="RJP58023.1"/>
    </source>
</evidence>
<dbReference type="Proteomes" id="UP000266426">
    <property type="component" value="Unassembled WGS sequence"/>
</dbReference>
<dbReference type="PROSITE" id="PS00369">
    <property type="entry name" value="PTS_HPR_HIS"/>
    <property type="match status" value="1"/>
</dbReference>
<evidence type="ECO:0000256" key="1">
    <source>
        <dbReference type="ARBA" id="ARBA00004496"/>
    </source>
</evidence>
<dbReference type="PROSITE" id="PS51350">
    <property type="entry name" value="PTS_HPR_DOM"/>
    <property type="match status" value="1"/>
</dbReference>
<dbReference type="GO" id="GO:0005737">
    <property type="term" value="C:cytoplasm"/>
    <property type="evidence" value="ECO:0007669"/>
    <property type="project" value="UniProtKB-SubCell"/>
</dbReference>
<dbReference type="AlphaFoldDB" id="A0A3A4R070"/>
<evidence type="ECO:0000256" key="3">
    <source>
        <dbReference type="ARBA" id="ARBA00022490"/>
    </source>
</evidence>
<feature type="domain" description="HPr" evidence="5">
    <location>
        <begin position="1"/>
        <end position="88"/>
    </location>
</feature>
<dbReference type="CDD" id="cd00367">
    <property type="entry name" value="PTS-HPr_like"/>
    <property type="match status" value="1"/>
</dbReference>
<keyword evidence="3" id="KW-0963">Cytoplasm</keyword>
<sequence length="88" mass="9568">MIEKEIVIKNKLGIHARPAALLVQLANKFKSEICVCKDSEVVNAKSIIGIMTLAANYGSRLKIKAEGPDAEDAIKALVQLCNDKFGEK</sequence>
<dbReference type="SUPFAM" id="SSF55594">
    <property type="entry name" value="HPr-like"/>
    <property type="match status" value="1"/>
</dbReference>
<dbReference type="GO" id="GO:0009401">
    <property type="term" value="P:phosphoenolpyruvate-dependent sugar phosphotransferase system"/>
    <property type="evidence" value="ECO:0007669"/>
    <property type="project" value="UniProtKB-KW"/>
</dbReference>
<dbReference type="InterPro" id="IPR050399">
    <property type="entry name" value="HPr"/>
</dbReference>
<name>A0A3A4R070_9BACT</name>
<dbReference type="Pfam" id="PF00381">
    <property type="entry name" value="PTS-HPr"/>
    <property type="match status" value="1"/>
</dbReference>
<reference evidence="6 7" key="1">
    <citation type="journal article" date="2017" name="ISME J.">
        <title>Energy and carbon metabolisms in a deep terrestrial subsurface fluid microbial community.</title>
        <authorList>
            <person name="Momper L."/>
            <person name="Jungbluth S.P."/>
            <person name="Lee M.D."/>
            <person name="Amend J.P."/>
        </authorList>
    </citation>
    <scope>NUCLEOTIDE SEQUENCE [LARGE SCALE GENOMIC DNA]</scope>
    <source>
        <strain evidence="6">SURF_26</strain>
    </source>
</reference>
<organism evidence="6 7">
    <name type="scientific">Candidatus Auribacter fodinae</name>
    <dbReference type="NCBI Taxonomy" id="2093366"/>
    <lineage>
        <taxon>Bacteria</taxon>
        <taxon>Pseudomonadati</taxon>
        <taxon>Candidatus Auribacterota</taxon>
        <taxon>Candidatus Auribacteria</taxon>
        <taxon>Candidatus Auribacterales</taxon>
        <taxon>Candidatus Auribacteraceae</taxon>
        <taxon>Candidatus Auribacter</taxon>
    </lineage>
</organism>
<dbReference type="PANTHER" id="PTHR33705:SF2">
    <property type="entry name" value="PHOSPHOCARRIER PROTEIN NPR"/>
    <property type="match status" value="1"/>
</dbReference>
<evidence type="ECO:0000256" key="4">
    <source>
        <dbReference type="ARBA" id="ARBA00022683"/>
    </source>
</evidence>
<comment type="subcellular location">
    <subcellularLocation>
        <location evidence="1">Cytoplasm</location>
    </subcellularLocation>
</comment>
<proteinExistence type="inferred from homology"/>
<dbReference type="Gene3D" id="3.30.1340.10">
    <property type="entry name" value="HPr-like"/>
    <property type="match status" value="1"/>
</dbReference>
<dbReference type="InterPro" id="IPR001020">
    <property type="entry name" value="PTS_HPr_His_P_site"/>
</dbReference>